<sequence length="228" mass="25371">MLFLQSLFWVTVAAGAYFDGFHSSSSSSSEEHTHRHRKRPNYPHKPRPPRPPVPAPTPPPQCPSDWMTSIRPQGTWCIKVFYEPTTSYTAQARCQAQGAVLTGLQDANERMMVANAGRALNNQYNGGNFAQLWIDGKRKPQCPNKPSCAQYDTFQWTDGHTTGIAGFYWPGPEPNAFFVAKWGVQSCIIMHLSRADGQGAGFGYHHGDLDDEYCQQTNKLYACGKIAA</sequence>
<name>G0P6H9_CAEBE</name>
<keyword evidence="2" id="KW-0732">Signal</keyword>
<dbReference type="Proteomes" id="UP000008068">
    <property type="component" value="Unassembled WGS sequence"/>
</dbReference>
<protein>
    <recommendedName>
        <fullName evidence="3">C-type lectin domain-containing protein</fullName>
    </recommendedName>
</protein>
<dbReference type="SMART" id="SM00034">
    <property type="entry name" value="CLECT"/>
    <property type="match status" value="1"/>
</dbReference>
<evidence type="ECO:0000256" key="1">
    <source>
        <dbReference type="SAM" id="MobiDB-lite"/>
    </source>
</evidence>
<feature type="domain" description="C-type lectin" evidence="3">
    <location>
        <begin position="62"/>
        <end position="224"/>
    </location>
</feature>
<dbReference type="SUPFAM" id="SSF56436">
    <property type="entry name" value="C-type lectin-like"/>
    <property type="match status" value="1"/>
</dbReference>
<dbReference type="AlphaFoldDB" id="G0P6H9"/>
<feature type="compositionally biased region" description="Basic residues" evidence="1">
    <location>
        <begin position="34"/>
        <end position="48"/>
    </location>
</feature>
<dbReference type="InterPro" id="IPR001304">
    <property type="entry name" value="C-type_lectin-like"/>
</dbReference>
<evidence type="ECO:0000256" key="2">
    <source>
        <dbReference type="SAM" id="SignalP"/>
    </source>
</evidence>
<dbReference type="OMA" id="HWANTEP"/>
<dbReference type="InParanoid" id="G0P6H9"/>
<organism evidence="5">
    <name type="scientific">Caenorhabditis brenneri</name>
    <name type="common">Nematode worm</name>
    <dbReference type="NCBI Taxonomy" id="135651"/>
    <lineage>
        <taxon>Eukaryota</taxon>
        <taxon>Metazoa</taxon>
        <taxon>Ecdysozoa</taxon>
        <taxon>Nematoda</taxon>
        <taxon>Chromadorea</taxon>
        <taxon>Rhabditida</taxon>
        <taxon>Rhabditina</taxon>
        <taxon>Rhabditomorpha</taxon>
        <taxon>Rhabditoidea</taxon>
        <taxon>Rhabditidae</taxon>
        <taxon>Peloderinae</taxon>
        <taxon>Caenorhabditis</taxon>
    </lineage>
</organism>
<feature type="region of interest" description="Disordered" evidence="1">
    <location>
        <begin position="23"/>
        <end position="66"/>
    </location>
</feature>
<accession>G0P6H9</accession>
<dbReference type="PANTHER" id="PTHR47517">
    <property type="entry name" value="C-TYPE LECTIN-RELATED"/>
    <property type="match status" value="1"/>
</dbReference>
<dbReference type="OrthoDB" id="10396404at2759"/>
<dbReference type="EMBL" id="GL380098">
    <property type="protein sequence ID" value="EGT46445.1"/>
    <property type="molecule type" value="Genomic_DNA"/>
</dbReference>
<dbReference type="eggNOG" id="KOG4297">
    <property type="taxonomic scope" value="Eukaryota"/>
</dbReference>
<evidence type="ECO:0000313" key="5">
    <source>
        <dbReference type="Proteomes" id="UP000008068"/>
    </source>
</evidence>
<gene>
    <name evidence="4" type="ORF">CAEBREN_22804</name>
</gene>
<keyword evidence="5" id="KW-1185">Reference proteome</keyword>
<dbReference type="STRING" id="135651.G0P6H9"/>
<feature type="chain" id="PRO_5012090529" description="C-type lectin domain-containing protein" evidence="2">
    <location>
        <begin position="16"/>
        <end position="228"/>
    </location>
</feature>
<dbReference type="HOGENOM" id="CLU_058687_0_0_1"/>
<feature type="signal peptide" evidence="2">
    <location>
        <begin position="1"/>
        <end position="15"/>
    </location>
</feature>
<proteinExistence type="predicted"/>
<reference evidence="5" key="1">
    <citation type="submission" date="2011-07" db="EMBL/GenBank/DDBJ databases">
        <authorList>
            <consortium name="Caenorhabditis brenneri Sequencing and Analysis Consortium"/>
            <person name="Wilson R.K."/>
        </authorList>
    </citation>
    <scope>NUCLEOTIDE SEQUENCE [LARGE SCALE GENOMIC DNA]</scope>
    <source>
        <strain evidence="5">PB2801</strain>
    </source>
</reference>
<dbReference type="PANTHER" id="PTHR47517:SF2">
    <property type="entry name" value="C-TYPE LECTIN DOMAIN-CONTAINING PROTEIN"/>
    <property type="match status" value="1"/>
</dbReference>
<dbReference type="InterPro" id="IPR016186">
    <property type="entry name" value="C-type_lectin-like/link_sf"/>
</dbReference>
<dbReference type="Gene3D" id="3.10.100.10">
    <property type="entry name" value="Mannose-Binding Protein A, subunit A"/>
    <property type="match status" value="1"/>
</dbReference>
<evidence type="ECO:0000313" key="4">
    <source>
        <dbReference type="EMBL" id="EGT46445.1"/>
    </source>
</evidence>
<feature type="compositionally biased region" description="Pro residues" evidence="1">
    <location>
        <begin position="49"/>
        <end position="62"/>
    </location>
</feature>
<evidence type="ECO:0000259" key="3">
    <source>
        <dbReference type="SMART" id="SM00034"/>
    </source>
</evidence>
<dbReference type="CDD" id="cd00037">
    <property type="entry name" value="CLECT"/>
    <property type="match status" value="1"/>
</dbReference>
<dbReference type="InterPro" id="IPR016187">
    <property type="entry name" value="CTDL_fold"/>
</dbReference>